<reference evidence="1 2" key="1">
    <citation type="submission" date="2017-04" db="EMBL/GenBank/DDBJ databases">
        <title>A new member of the family Flavobacteriaceae isolated from ascidians.</title>
        <authorList>
            <person name="Chen L."/>
        </authorList>
    </citation>
    <scope>NUCLEOTIDE SEQUENCE [LARGE SCALE GENOMIC DNA]</scope>
    <source>
        <strain evidence="1 2">HQA918</strain>
    </source>
</reference>
<keyword evidence="2" id="KW-1185">Reference proteome</keyword>
<evidence type="ECO:0000313" key="1">
    <source>
        <dbReference type="EMBL" id="PCE66072.1"/>
    </source>
</evidence>
<dbReference type="AlphaFoldDB" id="A0A2A4GE96"/>
<dbReference type="Proteomes" id="UP000219559">
    <property type="component" value="Unassembled WGS sequence"/>
</dbReference>
<organism evidence="1 2">
    <name type="scientific">Sediminicola luteus</name>
    <dbReference type="NCBI Taxonomy" id="319238"/>
    <lineage>
        <taxon>Bacteria</taxon>
        <taxon>Pseudomonadati</taxon>
        <taxon>Bacteroidota</taxon>
        <taxon>Flavobacteriia</taxon>
        <taxon>Flavobacteriales</taxon>
        <taxon>Flavobacteriaceae</taxon>
        <taxon>Sediminicola</taxon>
    </lineage>
</organism>
<comment type="caution">
    <text evidence="1">The sequence shown here is derived from an EMBL/GenBank/DDBJ whole genome shotgun (WGS) entry which is preliminary data.</text>
</comment>
<sequence length="62" mass="7619">MLMNKTKYKTFMDIFERDNLVYGIFKKLRDVFRTVFDNESQETAMRKELEKNLKPNLIRIEK</sequence>
<name>A0A2A4GE96_9FLAO</name>
<evidence type="ECO:0000313" key="2">
    <source>
        <dbReference type="Proteomes" id="UP000219559"/>
    </source>
</evidence>
<proteinExistence type="predicted"/>
<gene>
    <name evidence="1" type="ORF">B7P33_01865</name>
</gene>
<protein>
    <submittedName>
        <fullName evidence="1">Uncharacterized protein</fullName>
    </submittedName>
</protein>
<accession>A0A2A4GE96</accession>
<dbReference type="EMBL" id="NBWU01000001">
    <property type="protein sequence ID" value="PCE66072.1"/>
    <property type="molecule type" value="Genomic_DNA"/>
</dbReference>